<protein>
    <submittedName>
        <fullName evidence="1">Uncharacterized protein</fullName>
    </submittedName>
</protein>
<evidence type="ECO:0000313" key="1">
    <source>
        <dbReference type="EMBL" id="KKK87649.1"/>
    </source>
</evidence>
<sequence length="69" mass="8011">MIHLGYDVKCQQNVAFYNGQKLYFQYSNRAHKIFKGLYAVSKKVKGALPYTHKVEYSHKAWSDLLSVAQ</sequence>
<reference evidence="1" key="1">
    <citation type="journal article" date="2015" name="Nature">
        <title>Complex archaea that bridge the gap between prokaryotes and eukaryotes.</title>
        <authorList>
            <person name="Spang A."/>
            <person name="Saw J.H."/>
            <person name="Jorgensen S.L."/>
            <person name="Zaremba-Niedzwiedzka K."/>
            <person name="Martijn J."/>
            <person name="Lind A.E."/>
            <person name="van Eijk R."/>
            <person name="Schleper C."/>
            <person name="Guy L."/>
            <person name="Ettema T.J."/>
        </authorList>
    </citation>
    <scope>NUCLEOTIDE SEQUENCE</scope>
</reference>
<dbReference type="AlphaFoldDB" id="A0A0F9BAC0"/>
<accession>A0A0F9BAC0</accession>
<gene>
    <name evidence="1" type="ORF">LCGC14_2751110</name>
</gene>
<name>A0A0F9BAC0_9ZZZZ</name>
<dbReference type="EMBL" id="LAZR01050302">
    <property type="protein sequence ID" value="KKK87649.1"/>
    <property type="molecule type" value="Genomic_DNA"/>
</dbReference>
<comment type="caution">
    <text evidence="1">The sequence shown here is derived from an EMBL/GenBank/DDBJ whole genome shotgun (WGS) entry which is preliminary data.</text>
</comment>
<organism evidence="1">
    <name type="scientific">marine sediment metagenome</name>
    <dbReference type="NCBI Taxonomy" id="412755"/>
    <lineage>
        <taxon>unclassified sequences</taxon>
        <taxon>metagenomes</taxon>
        <taxon>ecological metagenomes</taxon>
    </lineage>
</organism>
<proteinExistence type="predicted"/>